<evidence type="ECO:0000313" key="5">
    <source>
        <dbReference type="Proteomes" id="UP000273611"/>
    </source>
</evidence>
<sequence length="96" mass="10692">MADEMTHRPAASSEGRVIAFPSGTGTANIERCARELGRRHGADALEFWKAECRRLADQLLAAGIPESDVRQRVMWFQEDVQNELVLSHQKRAVASS</sequence>
<dbReference type="InterPro" id="IPR045720">
    <property type="entry name" value="DUF6074"/>
</dbReference>
<keyword evidence="4" id="KW-1185">Reference proteome</keyword>
<name>A0A432NG63_9HYPH</name>
<dbReference type="EMBL" id="NWSL01000013">
    <property type="protein sequence ID" value="PDS49976.1"/>
    <property type="molecule type" value="Genomic_DNA"/>
</dbReference>
<dbReference type="GeneID" id="75219705"/>
<dbReference type="Proteomes" id="UP000273611">
    <property type="component" value="Unassembled WGS sequence"/>
</dbReference>
<dbReference type="AlphaFoldDB" id="A0A432NG63"/>
<reference evidence="2 4" key="2">
    <citation type="submission" date="2017-09" db="EMBL/GenBank/DDBJ databases">
        <title>Comparative genomics of rhizobia isolated from Phaseolus vulgaris in China.</title>
        <authorList>
            <person name="Tong W."/>
        </authorList>
    </citation>
    <scope>NUCLEOTIDE SEQUENCE [LARGE SCALE GENOMIC DNA]</scope>
    <source>
        <strain evidence="2 4">Y27</strain>
    </source>
</reference>
<feature type="region of interest" description="Disordered" evidence="1">
    <location>
        <begin position="1"/>
        <end position="22"/>
    </location>
</feature>
<evidence type="ECO:0000313" key="2">
    <source>
        <dbReference type="EMBL" id="PDS49976.1"/>
    </source>
</evidence>
<dbReference type="RefSeq" id="WP_080759889.1">
    <property type="nucleotide sequence ID" value="NZ_BMFI01000012.1"/>
</dbReference>
<organism evidence="3 5">
    <name type="scientific">Rhizobium anhuiense</name>
    <dbReference type="NCBI Taxonomy" id="1184720"/>
    <lineage>
        <taxon>Bacteria</taxon>
        <taxon>Pseudomonadati</taxon>
        <taxon>Pseudomonadota</taxon>
        <taxon>Alphaproteobacteria</taxon>
        <taxon>Hyphomicrobiales</taxon>
        <taxon>Rhizobiaceae</taxon>
        <taxon>Rhizobium/Agrobacterium group</taxon>
        <taxon>Rhizobium</taxon>
    </lineage>
</organism>
<protein>
    <submittedName>
        <fullName evidence="3">Uncharacterized protein</fullName>
    </submittedName>
</protein>
<dbReference type="Pfam" id="PF19551">
    <property type="entry name" value="DUF6074"/>
    <property type="match status" value="1"/>
</dbReference>
<dbReference type="EMBL" id="RIBW01000013">
    <property type="protein sequence ID" value="RUL98503.1"/>
    <property type="molecule type" value="Genomic_DNA"/>
</dbReference>
<evidence type="ECO:0000313" key="3">
    <source>
        <dbReference type="EMBL" id="RUL98503.1"/>
    </source>
</evidence>
<comment type="caution">
    <text evidence="3">The sequence shown here is derived from an EMBL/GenBank/DDBJ whole genome shotgun (WGS) entry which is preliminary data.</text>
</comment>
<gene>
    <name evidence="2" type="ORF">CO662_21015</name>
    <name evidence="3" type="ORF">EEQ99_23785</name>
</gene>
<reference evidence="3 5" key="1">
    <citation type="journal article" date="2015" name="Int. J. Syst. Evol. Microbiol.">
        <title>Rhizobium anhuiense sp. nov., isolated from effective nodules of Vicia faba and Pisum sativum.</title>
        <authorList>
            <person name="Zhang Y.J."/>
            <person name="Zheng W.T."/>
            <person name="Everall I."/>
            <person name="Young J.P."/>
            <person name="Zhang X.X."/>
            <person name="Tian C.F."/>
            <person name="Sui X.H."/>
            <person name="Wang E.T."/>
            <person name="Chen W.X."/>
        </authorList>
    </citation>
    <scope>NUCLEOTIDE SEQUENCE [LARGE SCALE GENOMIC DNA]</scope>
    <source>
        <strain evidence="3 5">CCBAU 23252</strain>
    </source>
</reference>
<reference evidence="3" key="3">
    <citation type="submission" date="2018-11" db="EMBL/GenBank/DDBJ databases">
        <authorList>
            <person name="Huo Y."/>
        </authorList>
    </citation>
    <scope>NUCLEOTIDE SEQUENCE</scope>
    <source>
        <strain evidence="3">CCBAU 23252</strain>
    </source>
</reference>
<evidence type="ECO:0000256" key="1">
    <source>
        <dbReference type="SAM" id="MobiDB-lite"/>
    </source>
</evidence>
<accession>A0A432NG63</accession>
<proteinExistence type="predicted"/>
<dbReference type="Proteomes" id="UP000219972">
    <property type="component" value="Unassembled WGS sequence"/>
</dbReference>
<evidence type="ECO:0000313" key="4">
    <source>
        <dbReference type="Proteomes" id="UP000219972"/>
    </source>
</evidence>